<evidence type="ECO:0000313" key="1">
    <source>
        <dbReference type="EMBL" id="KFM80456.1"/>
    </source>
</evidence>
<name>A0A087USW7_STEMI</name>
<accession>A0A087USW7</accession>
<feature type="non-terminal residue" evidence="1">
    <location>
        <position position="1"/>
    </location>
</feature>
<dbReference type="Proteomes" id="UP000054359">
    <property type="component" value="Unassembled WGS sequence"/>
</dbReference>
<sequence>QLNIAILFHNCYFCFLTRDMPSASKADSTAFNKSSSWKNFPLFSNN</sequence>
<evidence type="ECO:0000313" key="2">
    <source>
        <dbReference type="Proteomes" id="UP000054359"/>
    </source>
</evidence>
<organism evidence="1 2">
    <name type="scientific">Stegodyphus mimosarum</name>
    <name type="common">African social velvet spider</name>
    <dbReference type="NCBI Taxonomy" id="407821"/>
    <lineage>
        <taxon>Eukaryota</taxon>
        <taxon>Metazoa</taxon>
        <taxon>Ecdysozoa</taxon>
        <taxon>Arthropoda</taxon>
        <taxon>Chelicerata</taxon>
        <taxon>Arachnida</taxon>
        <taxon>Araneae</taxon>
        <taxon>Araneomorphae</taxon>
        <taxon>Entelegynae</taxon>
        <taxon>Eresoidea</taxon>
        <taxon>Eresidae</taxon>
        <taxon>Stegodyphus</taxon>
    </lineage>
</organism>
<proteinExistence type="predicted"/>
<gene>
    <name evidence="1" type="ORF">X975_19116</name>
</gene>
<reference evidence="1 2" key="1">
    <citation type="submission" date="2013-11" db="EMBL/GenBank/DDBJ databases">
        <title>Genome sequencing of Stegodyphus mimosarum.</title>
        <authorList>
            <person name="Bechsgaard J."/>
        </authorList>
    </citation>
    <scope>NUCLEOTIDE SEQUENCE [LARGE SCALE GENOMIC DNA]</scope>
</reference>
<dbReference type="AlphaFoldDB" id="A0A087USW7"/>
<keyword evidence="2" id="KW-1185">Reference proteome</keyword>
<feature type="non-terminal residue" evidence="1">
    <location>
        <position position="46"/>
    </location>
</feature>
<protein>
    <submittedName>
        <fullName evidence="1">Uncharacterized protein</fullName>
    </submittedName>
</protein>
<dbReference type="EMBL" id="KK121424">
    <property type="protein sequence ID" value="KFM80456.1"/>
    <property type="molecule type" value="Genomic_DNA"/>
</dbReference>